<proteinExistence type="predicted"/>
<feature type="region of interest" description="Disordered" evidence="1">
    <location>
        <begin position="1"/>
        <end position="65"/>
    </location>
</feature>
<dbReference type="CDD" id="cd06558">
    <property type="entry name" value="crotonase-like"/>
    <property type="match status" value="1"/>
</dbReference>
<feature type="compositionally biased region" description="Basic and acidic residues" evidence="1">
    <location>
        <begin position="299"/>
        <end position="309"/>
    </location>
</feature>
<feature type="compositionally biased region" description="Low complexity" evidence="1">
    <location>
        <begin position="54"/>
        <end position="65"/>
    </location>
</feature>
<name>A0AAV6UIM6_9ARAC</name>
<dbReference type="Proteomes" id="UP000827092">
    <property type="component" value="Unassembled WGS sequence"/>
</dbReference>
<sequence length="1638" mass="183354">MSSKEPGSVKQAKSDVVPEVNPEWSTCNSFSSSSNDSAIFCDNSKRGTKRNRNSSGSSASSSLSCVSDKPAISDVGSSTVQAIVGQSRHNLRRNIVKKTCDCHCTETHTSYKRTSYERIEKPSAKEITIARTNIEFRVENNGKKEVHKVTYEKSFSPSKFDGQRSEVQKEFCLQNTDAKEVRKVIYKESFSPTKSETFCLGDDGGNEFRKLTYEESYSPSKSDSNRKRRSEVQKLYESLHEIEWAKDFSPDNILRQINVRQAASCSLFGRSKPGESPPAKRPKDELDAQSDSYCLTPIKLKEELHEKSDQAPVPTMKPNEHMDALQNPPKGLQEDLHDHSHATRLKEDMVVKRDALNPVKRLKFDLHDTTNSSSPPRLMEDTDNKTGTTNSSSPPRLMEGTDNKTDTTNSSSPPRLMEDTDNKTDTTNSSSPPRLMEDTDNKTDTTNSSSPPRLMEDTDNKTDTSSSIQEEQDCKSESPETIKSPPSLRTTRSATLKNRQRKVSAKRVVKYEGRRISRRINKNSSIDEQNEEDSNLTSVECFKLKKENLGKLKIKKHINIKNSSINCKISSSQEFSGNNLELPDSLSTFIPRMYHEPEADNSEFSLPPFFFDIAEEGIRTIDACFREVGAEVVISTCYEADSEIPRLTSVEESGSSDKAAIADDSPPVLEHCGACQEVDTKEFLEKPLVKHCQTEDTKDCQLENETSDGCKVSCLEDAKELYLENETLAISFENPDQVEECEYLMLEDGTVFKILGRVEGSEETPIENENLSTPCQAEDSKDFRLENETLAICESFDQIEDSKDFKLENGALVGSCEIFSQMDNSKEIKALATSCESAGQIEDSENIHLENETSAVPCENLGQVDDSKEFQLKIESLATSCESSGLIEDSKDFLLENKSLGTCEVINNAKDLQSKDETLARSCDPPGQIEESKEFQLEKGTLATSCENSENCPADSENCPADSENCPADSGICPADSGICPADSGICPADSGICPADSENCPADSGICPADSEIFIKSSESPCQIDSTEFQLQNEILVQTCESYQTENSIDEQVKKETLLSTCKMSCQIEDEKCQLQFEAQNSVCKAEHSKNYQIKNENETSGTDFKDSYKTQLSEDCMLQSQTLIKTYAKYHDYSFEDHCLKEETPSRLCITYRGESSKDLQFEEDVILPDPKENSLSDATDLHCVEINSPIMSETGMSYEEMSDVENKSDLDSVCSEESAEASQKRDFSEILKRIVSNRFKNDSLIKQAGKRILNKYLRILRCEERDEVSQQFYVSTKDIVSPVKKESVNRLEEPKMVVEISKQNVYKCKSPEKLTFNHSKSSLKTYSNNKELIHKNIPNKTLLVQEKNSNFYRKEPVATTHQPPKKDNLSTLPRDQVLKIDRSSTLACYYRTLLVHRLKDYTQVILRLSHFTVESLNELCDVLRRTERDPQCHALILNGIGESFGLGIDLRPLLGPDRTKAAPAIAHAVKNLIEALSAFKKPLVAVVNGAAHGLAMTVLNHADTVIASHKATFCLPQLRFGYFPEGGATYTLPRIVGATRATDLIMRSRILTAQEALQINLITEVFDEKSLPDDLVSKVKVYMKTSLTGMETAKAMLKMQTRPDLLTMLENEVKILPQMWLSDSCQETMARELYL</sequence>
<accession>A0AAV6UIM6</accession>
<dbReference type="Pfam" id="PF00378">
    <property type="entry name" value="ECH_1"/>
    <property type="match status" value="1"/>
</dbReference>
<dbReference type="InterPro" id="IPR051053">
    <property type="entry name" value="ECH/Chromodomain_protein"/>
</dbReference>
<evidence type="ECO:0000256" key="1">
    <source>
        <dbReference type="SAM" id="MobiDB-lite"/>
    </source>
</evidence>
<gene>
    <name evidence="2" type="ORF">JTE90_025160</name>
</gene>
<organism evidence="2 3">
    <name type="scientific">Oedothorax gibbosus</name>
    <dbReference type="NCBI Taxonomy" id="931172"/>
    <lineage>
        <taxon>Eukaryota</taxon>
        <taxon>Metazoa</taxon>
        <taxon>Ecdysozoa</taxon>
        <taxon>Arthropoda</taxon>
        <taxon>Chelicerata</taxon>
        <taxon>Arachnida</taxon>
        <taxon>Araneae</taxon>
        <taxon>Araneomorphae</taxon>
        <taxon>Entelegynae</taxon>
        <taxon>Araneoidea</taxon>
        <taxon>Linyphiidae</taxon>
        <taxon>Erigoninae</taxon>
        <taxon>Oedothorax</taxon>
    </lineage>
</organism>
<dbReference type="InterPro" id="IPR001753">
    <property type="entry name" value="Enoyl-CoA_hydra/iso"/>
</dbReference>
<feature type="region of interest" description="Disordered" evidence="1">
    <location>
        <begin position="267"/>
        <end position="504"/>
    </location>
</feature>
<feature type="compositionally biased region" description="Polar residues" evidence="1">
    <location>
        <begin position="385"/>
        <end position="394"/>
    </location>
</feature>
<dbReference type="SUPFAM" id="SSF52096">
    <property type="entry name" value="ClpP/crotonase"/>
    <property type="match status" value="1"/>
</dbReference>
<dbReference type="Gene3D" id="3.90.226.10">
    <property type="entry name" value="2-enoyl-CoA Hydratase, Chain A, domain 1"/>
    <property type="match status" value="1"/>
</dbReference>
<reference evidence="2 3" key="1">
    <citation type="journal article" date="2022" name="Nat. Ecol. Evol.">
        <title>A masculinizing supergene underlies an exaggerated male reproductive morph in a spider.</title>
        <authorList>
            <person name="Hendrickx F."/>
            <person name="De Corte Z."/>
            <person name="Sonet G."/>
            <person name="Van Belleghem S.M."/>
            <person name="Kostlbacher S."/>
            <person name="Vangestel C."/>
        </authorList>
    </citation>
    <scope>NUCLEOTIDE SEQUENCE [LARGE SCALE GENOMIC DNA]</scope>
    <source>
        <strain evidence="2">W744_W776</strain>
    </source>
</reference>
<protein>
    <submittedName>
        <fullName evidence="2">Uncharacterized protein</fullName>
    </submittedName>
</protein>
<evidence type="ECO:0000313" key="3">
    <source>
        <dbReference type="Proteomes" id="UP000827092"/>
    </source>
</evidence>
<feature type="compositionally biased region" description="Polar residues" evidence="1">
    <location>
        <begin position="487"/>
        <end position="497"/>
    </location>
</feature>
<feature type="compositionally biased region" description="Basic and acidic residues" evidence="1">
    <location>
        <begin position="332"/>
        <end position="355"/>
    </location>
</feature>
<comment type="caution">
    <text evidence="2">The sequence shown here is derived from an EMBL/GenBank/DDBJ whole genome shotgun (WGS) entry which is preliminary data.</text>
</comment>
<dbReference type="PANTHER" id="PTHR43684:SF11">
    <property type="entry name" value="CHROMO DOMAIN-CONTAINING PROTEIN"/>
    <property type="match status" value="1"/>
</dbReference>
<keyword evidence="3" id="KW-1185">Reference proteome</keyword>
<dbReference type="PANTHER" id="PTHR43684">
    <property type="match status" value="1"/>
</dbReference>
<dbReference type="InterPro" id="IPR029045">
    <property type="entry name" value="ClpP/crotonase-like_dom_sf"/>
</dbReference>
<dbReference type="EMBL" id="JAFNEN010000413">
    <property type="protein sequence ID" value="KAG8183609.1"/>
    <property type="molecule type" value="Genomic_DNA"/>
</dbReference>
<feature type="compositionally biased region" description="Low complexity" evidence="1">
    <location>
        <begin position="25"/>
        <end position="37"/>
    </location>
</feature>
<evidence type="ECO:0000313" key="2">
    <source>
        <dbReference type="EMBL" id="KAG8183609.1"/>
    </source>
</evidence>